<evidence type="ECO:0000256" key="1">
    <source>
        <dbReference type="SAM" id="MobiDB-lite"/>
    </source>
</evidence>
<feature type="compositionally biased region" description="Low complexity" evidence="1">
    <location>
        <begin position="178"/>
        <end position="213"/>
    </location>
</feature>
<keyword evidence="4" id="KW-1185">Reference proteome</keyword>
<reference evidence="3" key="1">
    <citation type="submission" date="2021-02" db="EMBL/GenBank/DDBJ databases">
        <title>First Annotated Genome of the Yellow-green Alga Tribonema minus.</title>
        <authorList>
            <person name="Mahan K.M."/>
        </authorList>
    </citation>
    <scope>NUCLEOTIDE SEQUENCE</scope>
    <source>
        <strain evidence="3">UTEX B ZZ1240</strain>
    </source>
</reference>
<dbReference type="Proteomes" id="UP000664859">
    <property type="component" value="Unassembled WGS sequence"/>
</dbReference>
<keyword evidence="2" id="KW-0732">Signal</keyword>
<sequence>MFNGLLCLLRHLRQVGSICQLGSGAEQYWAHSMKLATSAAAGGSSESARPLHLDHVPSRIAVATGATTSEAACRDDRLLKATSVGADSLSAAPNGARHQITASKPFVAERPAAMAETRAPALRSTGAAAALPSTLSSTGPASLSQADASLMHRRQSHAAPVASAADAAPRGSEEPETAPSQGNTAAAAAAAQAATSASSPSRPSPNSAAAAAPAAAAAAAPPGGTSAADASHARSRAAAAAAVAARRTELLAERAAIVDGTHPEVARRRRALEQRLQAQLRSVDADLARAQHNCAALLARELAAAAAACDAAIETARLDAAAAVAAAAAAAAAGPGAGGGGGGKSGGGPRNLRSRGGGGDGGGGGGGGGGKRGRNAPMLYIARRLDAEELAEDLLMLNAEWEERAEATRGKKRPVPS</sequence>
<dbReference type="AlphaFoldDB" id="A0A835YR20"/>
<protein>
    <submittedName>
        <fullName evidence="3">Uncharacterized protein</fullName>
    </submittedName>
</protein>
<proteinExistence type="predicted"/>
<feature type="region of interest" description="Disordered" evidence="1">
    <location>
        <begin position="149"/>
        <end position="213"/>
    </location>
</feature>
<dbReference type="EMBL" id="JAFCMP010000457">
    <property type="protein sequence ID" value="KAG5179571.1"/>
    <property type="molecule type" value="Genomic_DNA"/>
</dbReference>
<feature type="signal peptide" evidence="2">
    <location>
        <begin position="1"/>
        <end position="17"/>
    </location>
</feature>
<name>A0A835YR20_9STRA</name>
<evidence type="ECO:0000256" key="2">
    <source>
        <dbReference type="SAM" id="SignalP"/>
    </source>
</evidence>
<feature type="region of interest" description="Disordered" evidence="1">
    <location>
        <begin position="334"/>
        <end position="374"/>
    </location>
</feature>
<feature type="compositionally biased region" description="Gly residues" evidence="1">
    <location>
        <begin position="335"/>
        <end position="370"/>
    </location>
</feature>
<evidence type="ECO:0000313" key="4">
    <source>
        <dbReference type="Proteomes" id="UP000664859"/>
    </source>
</evidence>
<evidence type="ECO:0000313" key="3">
    <source>
        <dbReference type="EMBL" id="KAG5179571.1"/>
    </source>
</evidence>
<accession>A0A835YR20</accession>
<comment type="caution">
    <text evidence="3">The sequence shown here is derived from an EMBL/GenBank/DDBJ whole genome shotgun (WGS) entry which is preliminary data.</text>
</comment>
<organism evidence="3 4">
    <name type="scientific">Tribonema minus</name>
    <dbReference type="NCBI Taxonomy" id="303371"/>
    <lineage>
        <taxon>Eukaryota</taxon>
        <taxon>Sar</taxon>
        <taxon>Stramenopiles</taxon>
        <taxon>Ochrophyta</taxon>
        <taxon>PX clade</taxon>
        <taxon>Xanthophyceae</taxon>
        <taxon>Tribonematales</taxon>
        <taxon>Tribonemataceae</taxon>
        <taxon>Tribonema</taxon>
    </lineage>
</organism>
<feature type="chain" id="PRO_5032385588" evidence="2">
    <location>
        <begin position="18"/>
        <end position="417"/>
    </location>
</feature>
<gene>
    <name evidence="3" type="ORF">JKP88DRAFT_326789</name>
</gene>
<feature type="compositionally biased region" description="Low complexity" evidence="1">
    <location>
        <begin position="158"/>
        <end position="168"/>
    </location>
</feature>